<dbReference type="Pfam" id="PF04972">
    <property type="entry name" value="BON"/>
    <property type="match status" value="1"/>
</dbReference>
<organism evidence="4 5">
    <name type="scientific">Methylophilus rhizosphaerae</name>
    <dbReference type="NCBI Taxonomy" id="492660"/>
    <lineage>
        <taxon>Bacteria</taxon>
        <taxon>Pseudomonadati</taxon>
        <taxon>Pseudomonadota</taxon>
        <taxon>Betaproteobacteria</taxon>
        <taxon>Nitrosomonadales</taxon>
        <taxon>Methylophilaceae</taxon>
        <taxon>Methylophilus</taxon>
    </lineage>
</organism>
<feature type="region of interest" description="Disordered" evidence="1">
    <location>
        <begin position="118"/>
        <end position="137"/>
    </location>
</feature>
<proteinExistence type="predicted"/>
<dbReference type="AlphaFoldDB" id="A0A1G9BST2"/>
<reference evidence="5" key="1">
    <citation type="submission" date="2016-10" db="EMBL/GenBank/DDBJ databases">
        <authorList>
            <person name="Varghese N."/>
            <person name="Submissions S."/>
        </authorList>
    </citation>
    <scope>NUCLEOTIDE SEQUENCE [LARGE SCALE GENOMIC DNA]</scope>
    <source>
        <strain evidence="5">CBMB127</strain>
    </source>
</reference>
<accession>A0A1G9BST2</accession>
<evidence type="ECO:0000313" key="5">
    <source>
        <dbReference type="Proteomes" id="UP000198629"/>
    </source>
</evidence>
<dbReference type="RefSeq" id="WP_091471338.1">
    <property type="nucleotide sequence ID" value="NZ_FNFX01000002.1"/>
</dbReference>
<keyword evidence="2" id="KW-0732">Signal</keyword>
<protein>
    <submittedName>
        <fullName evidence="4">BON domain-containing protein</fullName>
    </submittedName>
</protein>
<evidence type="ECO:0000259" key="3">
    <source>
        <dbReference type="PROSITE" id="PS50914"/>
    </source>
</evidence>
<feature type="domain" description="BON" evidence="3">
    <location>
        <begin position="40"/>
        <end position="108"/>
    </location>
</feature>
<dbReference type="Gene3D" id="3.30.1340.30">
    <property type="match status" value="1"/>
</dbReference>
<dbReference type="Proteomes" id="UP000198629">
    <property type="component" value="Unassembled WGS sequence"/>
</dbReference>
<evidence type="ECO:0000256" key="1">
    <source>
        <dbReference type="SAM" id="MobiDB-lite"/>
    </source>
</evidence>
<sequence>MKKTNVYLKSGVLVAILMCASTSGLAADLPRSEPMYNFLPGDVVVQNVKTSLQNHGIDASSLQVDADAKGVVKLSGPVGSKQDAETATNIAKEAEGVYAVLGQWRYESAAIPVSEADTLIENEPSADGSTADGAGTQ</sequence>
<gene>
    <name evidence="4" type="ORF">SAMN05192566_1325</name>
</gene>
<evidence type="ECO:0000313" key="4">
    <source>
        <dbReference type="EMBL" id="SDK42497.1"/>
    </source>
</evidence>
<feature type="chain" id="PRO_5011770279" evidence="2">
    <location>
        <begin position="27"/>
        <end position="137"/>
    </location>
</feature>
<dbReference type="InterPro" id="IPR007055">
    <property type="entry name" value="BON_dom"/>
</dbReference>
<dbReference type="PROSITE" id="PS50914">
    <property type="entry name" value="BON"/>
    <property type="match status" value="1"/>
</dbReference>
<keyword evidence="5" id="KW-1185">Reference proteome</keyword>
<name>A0A1G9BST2_9PROT</name>
<dbReference type="OrthoDB" id="8537324at2"/>
<dbReference type="EMBL" id="FNFX01000002">
    <property type="protein sequence ID" value="SDK42497.1"/>
    <property type="molecule type" value="Genomic_DNA"/>
</dbReference>
<feature type="signal peptide" evidence="2">
    <location>
        <begin position="1"/>
        <end position="26"/>
    </location>
</feature>
<evidence type="ECO:0000256" key="2">
    <source>
        <dbReference type="SAM" id="SignalP"/>
    </source>
</evidence>